<dbReference type="RefSeq" id="WP_239369891.1">
    <property type="nucleotide sequence ID" value="NZ_JAKREW010000040.1"/>
</dbReference>
<dbReference type="Gene3D" id="1.20.120.1630">
    <property type="match status" value="1"/>
</dbReference>
<evidence type="ECO:0000256" key="1">
    <source>
        <dbReference type="ARBA" id="ARBA00004127"/>
    </source>
</evidence>
<protein>
    <submittedName>
        <fullName evidence="6">Isoprenylcysteine carboxylmethyltransferase family protein</fullName>
    </submittedName>
</protein>
<evidence type="ECO:0000313" key="7">
    <source>
        <dbReference type="Proteomes" id="UP001201701"/>
    </source>
</evidence>
<feature type="transmembrane region" description="Helical" evidence="5">
    <location>
        <begin position="40"/>
        <end position="60"/>
    </location>
</feature>
<evidence type="ECO:0000256" key="4">
    <source>
        <dbReference type="ARBA" id="ARBA00023136"/>
    </source>
</evidence>
<dbReference type="InterPro" id="IPR007318">
    <property type="entry name" value="Phopholipid_MeTrfase"/>
</dbReference>
<dbReference type="PANTHER" id="PTHR43847:SF1">
    <property type="entry name" value="BLL3993 PROTEIN"/>
    <property type="match status" value="1"/>
</dbReference>
<dbReference type="Proteomes" id="UP001201701">
    <property type="component" value="Unassembled WGS sequence"/>
</dbReference>
<evidence type="ECO:0000256" key="3">
    <source>
        <dbReference type="ARBA" id="ARBA00022989"/>
    </source>
</evidence>
<feature type="transmembrane region" description="Helical" evidence="5">
    <location>
        <begin position="172"/>
        <end position="200"/>
    </location>
</feature>
<feature type="transmembrane region" description="Helical" evidence="5">
    <location>
        <begin position="115"/>
        <end position="136"/>
    </location>
</feature>
<comment type="caution">
    <text evidence="6">The sequence shown here is derived from an EMBL/GenBank/DDBJ whole genome shotgun (WGS) entry which is preliminary data.</text>
</comment>
<proteinExistence type="predicted"/>
<dbReference type="InterPro" id="IPR052527">
    <property type="entry name" value="Metal_cation-efflux_comp"/>
</dbReference>
<dbReference type="EMBL" id="JAKREW010000040">
    <property type="protein sequence ID" value="MCG7508377.1"/>
    <property type="molecule type" value="Genomic_DNA"/>
</dbReference>
<keyword evidence="2 5" id="KW-0812">Transmembrane</keyword>
<keyword evidence="3 5" id="KW-1133">Transmembrane helix</keyword>
<gene>
    <name evidence="6" type="ORF">L4923_25370</name>
</gene>
<reference evidence="6 7" key="1">
    <citation type="submission" date="2022-02" db="EMBL/GenBank/DDBJ databases">
        <title>Draft genome sequence of Mezorhizobium retamae strain IRAMC:0171 isolated from Retama raetam nodules.</title>
        <authorList>
            <person name="Bengaied R."/>
            <person name="Sbissi I."/>
            <person name="Huber K."/>
            <person name="Ghodbane F."/>
            <person name="Nouioui I."/>
            <person name="Tarhouni M."/>
            <person name="Gtari M."/>
        </authorList>
    </citation>
    <scope>NUCLEOTIDE SEQUENCE [LARGE SCALE GENOMIC DNA]</scope>
    <source>
        <strain evidence="6 7">IRAMC:0171</strain>
    </source>
</reference>
<evidence type="ECO:0000256" key="2">
    <source>
        <dbReference type="ARBA" id="ARBA00022692"/>
    </source>
</evidence>
<name>A0ABS9QLS3_9HYPH</name>
<accession>A0ABS9QLS3</accession>
<dbReference type="PANTHER" id="PTHR43847">
    <property type="entry name" value="BLL3993 PROTEIN"/>
    <property type="match status" value="1"/>
</dbReference>
<keyword evidence="7" id="KW-1185">Reference proteome</keyword>
<evidence type="ECO:0000256" key="5">
    <source>
        <dbReference type="SAM" id="Phobius"/>
    </source>
</evidence>
<feature type="transmembrane region" description="Helical" evidence="5">
    <location>
        <begin position="12"/>
        <end position="34"/>
    </location>
</feature>
<feature type="transmembrane region" description="Helical" evidence="5">
    <location>
        <begin position="81"/>
        <end position="103"/>
    </location>
</feature>
<sequence>MTSPTNRERSMAGYYLQLLLWIIFMAVITFLAAGTLAYPAGWVMIILFGGCGLILITWLARRSPQLLRERMSSPIQKGQESWDKVWLSLFVIALCLWFAFMPWDAARSNFTAIPVWLQAIGGLLIVANYAGCFWTFNENSFAAPVVKIQEGQTVIDTGPYALVRHPMYSSALLLFFGMPLLLGSWTGLWGSLVLSIALAWRSINEEKALRRQFADYDDYSRRVRYRLVPYIW</sequence>
<organism evidence="6 7">
    <name type="scientific">Mesorhizobium retamae</name>
    <dbReference type="NCBI Taxonomy" id="2912854"/>
    <lineage>
        <taxon>Bacteria</taxon>
        <taxon>Pseudomonadati</taxon>
        <taxon>Pseudomonadota</taxon>
        <taxon>Alphaproteobacteria</taxon>
        <taxon>Hyphomicrobiales</taxon>
        <taxon>Phyllobacteriaceae</taxon>
        <taxon>Mesorhizobium</taxon>
    </lineage>
</organism>
<keyword evidence="4 5" id="KW-0472">Membrane</keyword>
<dbReference type="Pfam" id="PF04191">
    <property type="entry name" value="PEMT"/>
    <property type="match status" value="1"/>
</dbReference>
<comment type="subcellular location">
    <subcellularLocation>
        <location evidence="1">Endomembrane system</location>
        <topology evidence="1">Multi-pass membrane protein</topology>
    </subcellularLocation>
</comment>
<evidence type="ECO:0000313" key="6">
    <source>
        <dbReference type="EMBL" id="MCG7508377.1"/>
    </source>
</evidence>